<gene>
    <name evidence="3" type="ORF">TTEB3V08_LOCUS12456</name>
</gene>
<dbReference type="Pfam" id="PF00135">
    <property type="entry name" value="COesterase"/>
    <property type="match status" value="1"/>
</dbReference>
<organism evidence="3">
    <name type="scientific">Timema tahoe</name>
    <dbReference type="NCBI Taxonomy" id="61484"/>
    <lineage>
        <taxon>Eukaryota</taxon>
        <taxon>Metazoa</taxon>
        <taxon>Ecdysozoa</taxon>
        <taxon>Arthropoda</taxon>
        <taxon>Hexapoda</taxon>
        <taxon>Insecta</taxon>
        <taxon>Pterygota</taxon>
        <taxon>Neoptera</taxon>
        <taxon>Polyneoptera</taxon>
        <taxon>Phasmatodea</taxon>
        <taxon>Timematodea</taxon>
        <taxon>Timematoidea</taxon>
        <taxon>Timematidae</taxon>
        <taxon>Timema</taxon>
    </lineage>
</organism>
<reference evidence="3" key="1">
    <citation type="submission" date="2020-11" db="EMBL/GenBank/DDBJ databases">
        <authorList>
            <person name="Tran Van P."/>
        </authorList>
    </citation>
    <scope>NUCLEOTIDE SEQUENCE</scope>
</reference>
<feature type="domain" description="Carboxylesterase type B" evidence="2">
    <location>
        <begin position="7"/>
        <end position="121"/>
    </location>
</feature>
<proteinExistence type="predicted"/>
<evidence type="ECO:0000313" key="3">
    <source>
        <dbReference type="EMBL" id="CAD7464579.1"/>
    </source>
</evidence>
<keyword evidence="1" id="KW-0325">Glycoprotein</keyword>
<sequence>MRPPKWSGSAINPWAFHLNTQPYAFNLGAKLGLNTTDGQELATFLRAQQVEDLVNNLDGIVPETEDVHPIYQAFVPTTEYPTSGEETFLPLNPYTMLITGNFNKVPYITGSNLLEAAGFVGNDICEFIKGAICPHFLILFWLAAPAHM</sequence>
<dbReference type="AlphaFoldDB" id="A0A7R9IU64"/>
<dbReference type="SUPFAM" id="SSF53474">
    <property type="entry name" value="alpha/beta-Hydrolases"/>
    <property type="match status" value="1"/>
</dbReference>
<dbReference type="InterPro" id="IPR002018">
    <property type="entry name" value="CarbesteraseB"/>
</dbReference>
<accession>A0A7R9IU64</accession>
<name>A0A7R9IU64_9NEOP</name>
<dbReference type="EMBL" id="OE016941">
    <property type="protein sequence ID" value="CAD7464579.1"/>
    <property type="molecule type" value="Genomic_DNA"/>
</dbReference>
<evidence type="ECO:0000259" key="2">
    <source>
        <dbReference type="Pfam" id="PF00135"/>
    </source>
</evidence>
<dbReference type="Gene3D" id="3.40.50.1820">
    <property type="entry name" value="alpha/beta hydrolase"/>
    <property type="match status" value="1"/>
</dbReference>
<protein>
    <recommendedName>
        <fullName evidence="2">Carboxylesterase type B domain-containing protein</fullName>
    </recommendedName>
</protein>
<dbReference type="InterPro" id="IPR029058">
    <property type="entry name" value="AB_hydrolase_fold"/>
</dbReference>
<evidence type="ECO:0000256" key="1">
    <source>
        <dbReference type="ARBA" id="ARBA00023180"/>
    </source>
</evidence>